<feature type="compositionally biased region" description="Basic and acidic residues" evidence="1">
    <location>
        <begin position="65"/>
        <end position="75"/>
    </location>
</feature>
<feature type="region of interest" description="Disordered" evidence="1">
    <location>
        <begin position="1"/>
        <end position="125"/>
    </location>
</feature>
<feature type="compositionally biased region" description="Basic and acidic residues" evidence="1">
    <location>
        <begin position="44"/>
        <end position="53"/>
    </location>
</feature>
<sequence>MASNPSYPSDPTRGHHRPRPGRVPGVPDGALGRSGRVPGAPDGALHRPTDRSRAARHRSLSPTSTEHHPGPRPRVEVTVNELTGTVSWRTLVRPTRAPTAQDGTPGTVGASGTPHRRTTATEPGAAAPFSARAAAFRSAGLDPSRAPAKGAAPIPTHPGAVRAALSADVGALTPERGSSRPARLGALRSAVAADLARGAGMPTSVASRLRSTTATPAHTHVLAARHTAAVTRPPTPAPTHRRSL</sequence>
<dbReference type="Proteomes" id="UP000827138">
    <property type="component" value="Chromosome"/>
</dbReference>
<organism evidence="2 3">
    <name type="scientific">Streptomyces akebiae</name>
    <dbReference type="NCBI Taxonomy" id="2865673"/>
    <lineage>
        <taxon>Bacteria</taxon>
        <taxon>Bacillati</taxon>
        <taxon>Actinomycetota</taxon>
        <taxon>Actinomycetes</taxon>
        <taxon>Kitasatosporales</taxon>
        <taxon>Streptomycetaceae</taxon>
        <taxon>Streptomyces</taxon>
    </lineage>
</organism>
<name>A0ABX8XQE3_9ACTN</name>
<keyword evidence="3" id="KW-1185">Reference proteome</keyword>
<evidence type="ECO:0000313" key="3">
    <source>
        <dbReference type="Proteomes" id="UP000827138"/>
    </source>
</evidence>
<protein>
    <submittedName>
        <fullName evidence="2">Uncharacterized protein</fullName>
    </submittedName>
</protein>
<accession>A0ABX8XQE3</accession>
<dbReference type="EMBL" id="CP080647">
    <property type="protein sequence ID" value="QYX78128.1"/>
    <property type="molecule type" value="Genomic_DNA"/>
</dbReference>
<proteinExistence type="predicted"/>
<gene>
    <name evidence="2" type="ORF">K1J60_17655</name>
</gene>
<evidence type="ECO:0000313" key="2">
    <source>
        <dbReference type="EMBL" id="QYX78128.1"/>
    </source>
</evidence>
<reference evidence="2 3" key="1">
    <citation type="submission" date="2021-08" db="EMBL/GenBank/DDBJ databases">
        <authorList>
            <person name="Ping M."/>
        </authorList>
    </citation>
    <scope>NUCLEOTIDE SEQUENCE [LARGE SCALE GENOMIC DNA]</scope>
    <source>
        <strain evidence="2 3">MG28</strain>
    </source>
</reference>
<evidence type="ECO:0000256" key="1">
    <source>
        <dbReference type="SAM" id="MobiDB-lite"/>
    </source>
</evidence>
<dbReference type="RefSeq" id="WP_220647038.1">
    <property type="nucleotide sequence ID" value="NZ_CP080647.1"/>
</dbReference>